<dbReference type="STRING" id="90262.A0A1X2IYB9"/>
<dbReference type="PANTHER" id="PTHR15615">
    <property type="match status" value="1"/>
</dbReference>
<evidence type="ECO:0000313" key="3">
    <source>
        <dbReference type="EMBL" id="ORZ24295.1"/>
    </source>
</evidence>
<organism evidence="3 4">
    <name type="scientific">Absidia repens</name>
    <dbReference type="NCBI Taxonomy" id="90262"/>
    <lineage>
        <taxon>Eukaryota</taxon>
        <taxon>Fungi</taxon>
        <taxon>Fungi incertae sedis</taxon>
        <taxon>Mucoromycota</taxon>
        <taxon>Mucoromycotina</taxon>
        <taxon>Mucoromycetes</taxon>
        <taxon>Mucorales</taxon>
        <taxon>Cunninghamellaceae</taxon>
        <taxon>Absidia</taxon>
    </lineage>
</organism>
<accession>A0A1X2IYB9</accession>
<keyword evidence="4" id="KW-1185">Reference proteome</keyword>
<dbReference type="PANTHER" id="PTHR15615:SF10">
    <property type="entry name" value="PHO85 CYCLIN-2-RELATED"/>
    <property type="match status" value="1"/>
</dbReference>
<feature type="region of interest" description="Disordered" evidence="1">
    <location>
        <begin position="253"/>
        <end position="277"/>
    </location>
</feature>
<feature type="domain" description="Cyclin N-terminal" evidence="2">
    <location>
        <begin position="57"/>
        <end position="156"/>
    </location>
</feature>
<proteinExistence type="predicted"/>
<evidence type="ECO:0000259" key="2">
    <source>
        <dbReference type="Pfam" id="PF00134"/>
    </source>
</evidence>
<dbReference type="GO" id="GO:0000307">
    <property type="term" value="C:cyclin-dependent protein kinase holoenzyme complex"/>
    <property type="evidence" value="ECO:0007669"/>
    <property type="project" value="TreeGrafter"/>
</dbReference>
<dbReference type="EMBL" id="MCGE01000002">
    <property type="protein sequence ID" value="ORZ24295.1"/>
    <property type="molecule type" value="Genomic_DNA"/>
</dbReference>
<dbReference type="Pfam" id="PF00134">
    <property type="entry name" value="Cyclin_N"/>
    <property type="match status" value="1"/>
</dbReference>
<dbReference type="GO" id="GO:0019901">
    <property type="term" value="F:protein kinase binding"/>
    <property type="evidence" value="ECO:0007669"/>
    <property type="project" value="InterPro"/>
</dbReference>
<comment type="caution">
    <text evidence="3">The sequence shown here is derived from an EMBL/GenBank/DDBJ whole genome shotgun (WGS) entry which is preliminary data.</text>
</comment>
<dbReference type="CDD" id="cd20557">
    <property type="entry name" value="CYCLIN_ScPCL1-like"/>
    <property type="match status" value="1"/>
</dbReference>
<dbReference type="Proteomes" id="UP000193560">
    <property type="component" value="Unassembled WGS sequence"/>
</dbReference>
<reference evidence="3 4" key="1">
    <citation type="submission" date="2016-07" db="EMBL/GenBank/DDBJ databases">
        <title>Pervasive Adenine N6-methylation of Active Genes in Fungi.</title>
        <authorList>
            <consortium name="DOE Joint Genome Institute"/>
            <person name="Mondo S.J."/>
            <person name="Dannebaum R.O."/>
            <person name="Kuo R.C."/>
            <person name="Labutti K."/>
            <person name="Haridas S."/>
            <person name="Kuo A."/>
            <person name="Salamov A."/>
            <person name="Ahrendt S.R."/>
            <person name="Lipzen A."/>
            <person name="Sullivan W."/>
            <person name="Andreopoulos W.B."/>
            <person name="Clum A."/>
            <person name="Lindquist E."/>
            <person name="Daum C."/>
            <person name="Ramamoorthy G.K."/>
            <person name="Gryganskyi A."/>
            <person name="Culley D."/>
            <person name="Magnuson J.K."/>
            <person name="James T.Y."/>
            <person name="O'Malley M.A."/>
            <person name="Stajich J.E."/>
            <person name="Spatafora J.W."/>
            <person name="Visel A."/>
            <person name="Grigoriev I.V."/>
        </authorList>
    </citation>
    <scope>NUCLEOTIDE SEQUENCE [LARGE SCALE GENOMIC DNA]</scope>
    <source>
        <strain evidence="3 4">NRRL 1336</strain>
    </source>
</reference>
<dbReference type="AlphaFoldDB" id="A0A1X2IYB9"/>
<evidence type="ECO:0000256" key="1">
    <source>
        <dbReference type="SAM" id="MobiDB-lite"/>
    </source>
</evidence>
<feature type="compositionally biased region" description="Low complexity" evidence="1">
    <location>
        <begin position="218"/>
        <end position="235"/>
    </location>
</feature>
<name>A0A1X2IYB9_9FUNG</name>
<dbReference type="OrthoDB" id="10250320at2759"/>
<feature type="region of interest" description="Disordered" evidence="1">
    <location>
        <begin position="216"/>
        <end position="235"/>
    </location>
</feature>
<dbReference type="SUPFAM" id="SSF47954">
    <property type="entry name" value="Cyclin-like"/>
    <property type="match status" value="1"/>
</dbReference>
<dbReference type="InterPro" id="IPR036915">
    <property type="entry name" value="Cyclin-like_sf"/>
</dbReference>
<evidence type="ECO:0000313" key="4">
    <source>
        <dbReference type="Proteomes" id="UP000193560"/>
    </source>
</evidence>
<feature type="compositionally biased region" description="Low complexity" evidence="1">
    <location>
        <begin position="257"/>
        <end position="272"/>
    </location>
</feature>
<protein>
    <recommendedName>
        <fullName evidence="2">Cyclin N-terminal domain-containing protein</fullName>
    </recommendedName>
</protein>
<dbReference type="InterPro" id="IPR013922">
    <property type="entry name" value="Cyclin_PHO80-like"/>
</dbReference>
<sequence>MHYSQLEKSWLDSRINHELVSLLTYQVAKIVTPTTGTRRQKPKRTIAPHITTETTVPPLHEFIDILSRRSNTHIGTLLVALILLTRLAHRLGHVTTGMASAPQRIFLASLIISTKLIHDTSPKNKHWLSFANDYFELDEINLMEKQFLTLMDFNLSISDNDFQQAVNRYKLLQKDGRRNHNINNNKKEWQETPDCLVAPGRNVALAAGKNTTLTRPYSSLSASSSASSLSSSSSSSTSTSILSVSMSHQTPIFDPLSNSSSTSTLQSHSSASPMTTGSFMETISLNDSTCDDPGLNRCYPTNYMSPLFSV</sequence>
<dbReference type="InterPro" id="IPR006671">
    <property type="entry name" value="Cyclin_N"/>
</dbReference>
<dbReference type="GO" id="GO:0016538">
    <property type="term" value="F:cyclin-dependent protein serine/threonine kinase regulator activity"/>
    <property type="evidence" value="ECO:0007669"/>
    <property type="project" value="TreeGrafter"/>
</dbReference>
<dbReference type="GO" id="GO:0005634">
    <property type="term" value="C:nucleus"/>
    <property type="evidence" value="ECO:0007669"/>
    <property type="project" value="TreeGrafter"/>
</dbReference>
<dbReference type="Gene3D" id="1.10.472.10">
    <property type="entry name" value="Cyclin-like"/>
    <property type="match status" value="1"/>
</dbReference>
<gene>
    <name evidence="3" type="ORF">BCR42DRAFT_402631</name>
</gene>